<keyword evidence="8" id="KW-1185">Reference proteome</keyword>
<dbReference type="EMBL" id="JAUYVI010000004">
    <property type="protein sequence ID" value="MDQ7248559.1"/>
    <property type="molecule type" value="Genomic_DNA"/>
</dbReference>
<dbReference type="RefSeq" id="WP_379956036.1">
    <property type="nucleotide sequence ID" value="NZ_JAUYVI010000004.1"/>
</dbReference>
<evidence type="ECO:0000256" key="5">
    <source>
        <dbReference type="SAM" id="SignalP"/>
    </source>
</evidence>
<feature type="repeat" description="TPR" evidence="3">
    <location>
        <begin position="342"/>
        <end position="375"/>
    </location>
</feature>
<evidence type="ECO:0000256" key="4">
    <source>
        <dbReference type="SAM" id="MobiDB-lite"/>
    </source>
</evidence>
<dbReference type="SMART" id="SM00287">
    <property type="entry name" value="SH3b"/>
    <property type="match status" value="1"/>
</dbReference>
<dbReference type="PANTHER" id="PTHR44186">
    <property type="match status" value="1"/>
</dbReference>
<comment type="caution">
    <text evidence="7">The sequence shown here is derived from an EMBL/GenBank/DDBJ whole genome shotgun (WGS) entry which is preliminary data.</text>
</comment>
<evidence type="ECO:0000256" key="1">
    <source>
        <dbReference type="ARBA" id="ARBA00022737"/>
    </source>
</evidence>
<evidence type="ECO:0000256" key="3">
    <source>
        <dbReference type="PROSITE-ProRule" id="PRU00339"/>
    </source>
</evidence>
<dbReference type="InterPro" id="IPR003646">
    <property type="entry name" value="SH3-like_bac-type"/>
</dbReference>
<dbReference type="Gene3D" id="2.30.30.40">
    <property type="entry name" value="SH3 Domains"/>
    <property type="match status" value="1"/>
</dbReference>
<dbReference type="PANTHER" id="PTHR44186:SF1">
    <property type="entry name" value="BARDET-BIEDL SYNDROME 4 PROTEIN"/>
    <property type="match status" value="1"/>
</dbReference>
<dbReference type="InterPro" id="IPR011990">
    <property type="entry name" value="TPR-like_helical_dom_sf"/>
</dbReference>
<gene>
    <name evidence="7" type="ORF">Q8A70_12815</name>
</gene>
<dbReference type="Pfam" id="PF08239">
    <property type="entry name" value="SH3_3"/>
    <property type="match status" value="1"/>
</dbReference>
<keyword evidence="5" id="KW-0732">Signal</keyword>
<keyword evidence="2 3" id="KW-0802">TPR repeat</keyword>
<dbReference type="SUPFAM" id="SSF48452">
    <property type="entry name" value="TPR-like"/>
    <property type="match status" value="1"/>
</dbReference>
<evidence type="ECO:0000313" key="7">
    <source>
        <dbReference type="EMBL" id="MDQ7248559.1"/>
    </source>
</evidence>
<organism evidence="7 8">
    <name type="scientific">Dongia sedimenti</name>
    <dbReference type="NCBI Taxonomy" id="3064282"/>
    <lineage>
        <taxon>Bacteria</taxon>
        <taxon>Pseudomonadati</taxon>
        <taxon>Pseudomonadota</taxon>
        <taxon>Alphaproteobacteria</taxon>
        <taxon>Rhodospirillales</taxon>
        <taxon>Dongiaceae</taxon>
        <taxon>Dongia</taxon>
    </lineage>
</organism>
<name>A0ABU0YLG3_9PROT</name>
<dbReference type="SMART" id="SM00028">
    <property type="entry name" value="TPR"/>
    <property type="match status" value="3"/>
</dbReference>
<reference evidence="8" key="1">
    <citation type="submission" date="2023-08" db="EMBL/GenBank/DDBJ databases">
        <title>Rhodospirillaceae gen. nov., a novel taxon isolated from the Yangtze River Yuezi River estuary sludge.</title>
        <authorList>
            <person name="Ruan L."/>
        </authorList>
    </citation>
    <scope>NUCLEOTIDE SEQUENCE [LARGE SCALE GENOMIC DNA]</scope>
    <source>
        <strain evidence="8">R-7</strain>
    </source>
</reference>
<evidence type="ECO:0000313" key="8">
    <source>
        <dbReference type="Proteomes" id="UP001230156"/>
    </source>
</evidence>
<feature type="repeat" description="TPR" evidence="3">
    <location>
        <begin position="308"/>
        <end position="341"/>
    </location>
</feature>
<keyword evidence="1" id="KW-0677">Repeat</keyword>
<protein>
    <submittedName>
        <fullName evidence="7">Tetratricopeptide repeat protein</fullName>
    </submittedName>
</protein>
<dbReference type="PROSITE" id="PS50005">
    <property type="entry name" value="TPR"/>
    <property type="match status" value="2"/>
</dbReference>
<feature type="chain" id="PRO_5047414596" evidence="5">
    <location>
        <begin position="24"/>
        <end position="588"/>
    </location>
</feature>
<feature type="compositionally biased region" description="Low complexity" evidence="4">
    <location>
        <begin position="157"/>
        <end position="169"/>
    </location>
</feature>
<feature type="signal peptide" evidence="5">
    <location>
        <begin position="1"/>
        <end position="23"/>
    </location>
</feature>
<sequence length="588" mass="61824">MTERSAALLALALSAALFTPALADPFASAPMQIAQGESELDFWNGIKDSKKAEDYQAYLDKYPDGNFADLAKLRVKKYAPAPAPAATPAPAEPAVDPQQADIAYWNSIKASTKAEDYKAYLEKYPNGEFVDLAKLRVEKYGAPAPAQAPTEPPAAPEPKAAEPAAVEPAPAQPPAAAPAPAQAPTFEAKDATVYAKNGGQVRSEPDSKAALVTKLKTNTEVHATGLSSDGKWWRVEVAGQSGYMHRTVVSAQPVVLAPSSQKSAPEAAAAPTGPDEEVCPAASQVAANDRVAACERLVVKAGDDTAKLTALGNLAVSLSMARRYDEAIRKYEQAAALAPRDATIYYDIGLVRLDQRRFKEAYSAFEKAATIDNKNPDIVFQRGVAVMGFGDVEKARLEVKRALLTKDDAGYYEKLGEIEIARGDLDSAKTALERGRKADSSRQSLILAAVNYFTGDLDQAGAQATASLGAPTAPLWSALAKKAKGDAAGAAAALEAGRSAAGDAWPGPVFDALSGGLSLAQARAAAKSKDANTQFEQLCALNFFAGEWAYLAGDKDAARAALQAALDTRAYWTLEFAAAKARLANMGG</sequence>
<accession>A0ABU0YLG3</accession>
<dbReference type="InterPro" id="IPR019734">
    <property type="entry name" value="TPR_rpt"/>
</dbReference>
<dbReference type="Proteomes" id="UP001230156">
    <property type="component" value="Unassembled WGS sequence"/>
</dbReference>
<feature type="region of interest" description="Disordered" evidence="4">
    <location>
        <begin position="143"/>
        <end position="182"/>
    </location>
</feature>
<dbReference type="Pfam" id="PF13414">
    <property type="entry name" value="TPR_11"/>
    <property type="match status" value="1"/>
</dbReference>
<proteinExistence type="predicted"/>
<feature type="domain" description="SH3b" evidence="6">
    <location>
        <begin position="189"/>
        <end position="252"/>
    </location>
</feature>
<evidence type="ECO:0000256" key="2">
    <source>
        <dbReference type="ARBA" id="ARBA00022803"/>
    </source>
</evidence>
<evidence type="ECO:0000259" key="6">
    <source>
        <dbReference type="SMART" id="SM00287"/>
    </source>
</evidence>
<dbReference type="Gene3D" id="1.25.40.10">
    <property type="entry name" value="Tetratricopeptide repeat domain"/>
    <property type="match status" value="2"/>
</dbReference>